<dbReference type="AlphaFoldDB" id="A0ABD3V782"/>
<dbReference type="InterPro" id="IPR027897">
    <property type="entry name" value="DUF4559"/>
</dbReference>
<comment type="caution">
    <text evidence="1">The sequence shown here is derived from an EMBL/GenBank/DDBJ whole genome shotgun (WGS) entry which is preliminary data.</text>
</comment>
<dbReference type="EMBL" id="JBJQND010000013">
    <property type="protein sequence ID" value="KAL3857472.1"/>
    <property type="molecule type" value="Genomic_DNA"/>
</dbReference>
<dbReference type="Pfam" id="PF15112">
    <property type="entry name" value="DUF4559"/>
    <property type="match status" value="1"/>
</dbReference>
<dbReference type="Proteomes" id="UP001634394">
    <property type="component" value="Unassembled WGS sequence"/>
</dbReference>
<evidence type="ECO:0000313" key="1">
    <source>
        <dbReference type="EMBL" id="KAL3857472.1"/>
    </source>
</evidence>
<gene>
    <name evidence="1" type="ORF">ACJMK2_012140</name>
</gene>
<organism evidence="1 2">
    <name type="scientific">Sinanodonta woodiana</name>
    <name type="common">Chinese pond mussel</name>
    <name type="synonym">Anodonta woodiana</name>
    <dbReference type="NCBI Taxonomy" id="1069815"/>
    <lineage>
        <taxon>Eukaryota</taxon>
        <taxon>Metazoa</taxon>
        <taxon>Spiralia</taxon>
        <taxon>Lophotrochozoa</taxon>
        <taxon>Mollusca</taxon>
        <taxon>Bivalvia</taxon>
        <taxon>Autobranchia</taxon>
        <taxon>Heteroconchia</taxon>
        <taxon>Palaeoheterodonta</taxon>
        <taxon>Unionida</taxon>
        <taxon>Unionoidea</taxon>
        <taxon>Unionidae</taxon>
        <taxon>Unioninae</taxon>
        <taxon>Sinanodonta</taxon>
    </lineage>
</organism>
<evidence type="ECO:0000313" key="2">
    <source>
        <dbReference type="Proteomes" id="UP001634394"/>
    </source>
</evidence>
<keyword evidence="2" id="KW-1185">Reference proteome</keyword>
<accession>A0ABD3V782</accession>
<reference evidence="1 2" key="1">
    <citation type="submission" date="2024-11" db="EMBL/GenBank/DDBJ databases">
        <title>Chromosome-level genome assembly of the freshwater bivalve Anodonta woodiana.</title>
        <authorList>
            <person name="Chen X."/>
        </authorList>
    </citation>
    <scope>NUCLEOTIDE SEQUENCE [LARGE SCALE GENOMIC DNA]</scope>
    <source>
        <strain evidence="1">MN2024</strain>
        <tissue evidence="1">Gills</tissue>
    </source>
</reference>
<sequence>MKEAPHDKHNEVRKLHGDITQKVSSIPRASSTEKQCGSCSSKIRLTGNPRQWFISCKNNICDKWLHQILAVRDNPRNPSINWKIADISQWPIDCYQVAKMFMPKGQDKTNDAR</sequence>
<proteinExistence type="predicted"/>
<name>A0ABD3V782_SINWO</name>
<protein>
    <submittedName>
        <fullName evidence="1">Uncharacterized protein</fullName>
    </submittedName>
</protein>